<dbReference type="PATRIC" id="fig|33036.3.peg.359"/>
<dbReference type="EMBL" id="LRPM01000008">
    <property type="protein sequence ID" value="KWZ79017.1"/>
    <property type="molecule type" value="Genomic_DNA"/>
</dbReference>
<dbReference type="CDD" id="cd02803">
    <property type="entry name" value="OYE_like_FMN_family"/>
    <property type="match status" value="1"/>
</dbReference>
<dbReference type="SUPFAM" id="SSF51395">
    <property type="entry name" value="FMN-linked oxidoreductases"/>
    <property type="match status" value="1"/>
</dbReference>
<comment type="caution">
    <text evidence="4">The sequence shown here is derived from an EMBL/GenBank/DDBJ whole genome shotgun (WGS) entry which is preliminary data.</text>
</comment>
<dbReference type="OrthoDB" id="9772736at2"/>
<feature type="domain" description="NADH:flavin oxidoreductase/NADH oxidase N-terminal" evidence="3">
    <location>
        <begin position="1"/>
        <end position="292"/>
    </location>
</feature>
<dbReference type="GO" id="GO:0016491">
    <property type="term" value="F:oxidoreductase activity"/>
    <property type="evidence" value="ECO:0007669"/>
    <property type="project" value="UniProtKB-KW"/>
</dbReference>
<evidence type="ECO:0000256" key="1">
    <source>
        <dbReference type="ARBA" id="ARBA00022630"/>
    </source>
</evidence>
<dbReference type="PANTHER" id="PTHR43656:SF2">
    <property type="entry name" value="BINDING OXIDOREDUCTASE, PUTATIVE (AFU_ORTHOLOGUE AFUA_2G08260)-RELATED"/>
    <property type="match status" value="1"/>
</dbReference>
<protein>
    <submittedName>
        <fullName evidence="4">Putative NADPH dehydrogenase</fullName>
    </submittedName>
</protein>
<evidence type="ECO:0000313" key="4">
    <source>
        <dbReference type="EMBL" id="KWZ79017.1"/>
    </source>
</evidence>
<accession>A0A133KHK2</accession>
<dbReference type="InterPro" id="IPR051799">
    <property type="entry name" value="NADH_flavin_oxidoreductase"/>
</dbReference>
<dbReference type="PANTHER" id="PTHR43656">
    <property type="entry name" value="BINDING OXIDOREDUCTASE, PUTATIVE (AFU_ORTHOLOGUE AFUA_2G08260)-RELATED"/>
    <property type="match status" value="1"/>
</dbReference>
<evidence type="ECO:0000256" key="2">
    <source>
        <dbReference type="ARBA" id="ARBA00023002"/>
    </source>
</evidence>
<evidence type="ECO:0000259" key="3">
    <source>
        <dbReference type="Pfam" id="PF00724"/>
    </source>
</evidence>
<dbReference type="RefSeq" id="WP_060928999.1">
    <property type="nucleotide sequence ID" value="NZ_CAMPNK010000008.1"/>
</dbReference>
<keyword evidence="5" id="KW-1185">Reference proteome</keyword>
<dbReference type="AlphaFoldDB" id="A0A133KHK2"/>
<dbReference type="InterPro" id="IPR001155">
    <property type="entry name" value="OxRdtase_FMN_N"/>
</dbReference>
<sequence>MEFKNNIYLPPMARESSIDGKITDALIDYYESMAKLGFGLIILEHAYVDIKGKASPKQMAIDENYDRENLIKIKDVIHKEEAKAFMQISHCGRLTRLDGEKFGPTKEDGVSELSVDQIKDIEDKFIEAGKRVKDMGFDGLEIHCAHGYLLNQFYSPLVNKRDDEYGGSLENRLRVLLEILKKMRRALGDFPIMVRLGACDYEEGGNTIDDAIKAVKVMEEYIDFIDISGGINGFMKHSDNDIGYFTKESKAIKENTKVKVLMTGGIKNKKEAEELISEGACHMVGIGRASLNKDFTLE</sequence>
<dbReference type="Proteomes" id="UP000070383">
    <property type="component" value="Unassembled WGS sequence"/>
</dbReference>
<organism evidence="4 5">
    <name type="scientific">Anaerococcus tetradius</name>
    <dbReference type="NCBI Taxonomy" id="33036"/>
    <lineage>
        <taxon>Bacteria</taxon>
        <taxon>Bacillati</taxon>
        <taxon>Bacillota</taxon>
        <taxon>Tissierellia</taxon>
        <taxon>Tissierellales</taxon>
        <taxon>Peptoniphilaceae</taxon>
        <taxon>Anaerococcus</taxon>
    </lineage>
</organism>
<keyword evidence="1" id="KW-0285">Flavoprotein</keyword>
<dbReference type="Pfam" id="PF00724">
    <property type="entry name" value="Oxidored_FMN"/>
    <property type="match status" value="1"/>
</dbReference>
<dbReference type="InterPro" id="IPR013785">
    <property type="entry name" value="Aldolase_TIM"/>
</dbReference>
<keyword evidence="2" id="KW-0560">Oxidoreductase</keyword>
<dbReference type="GO" id="GO:0010181">
    <property type="term" value="F:FMN binding"/>
    <property type="evidence" value="ECO:0007669"/>
    <property type="project" value="InterPro"/>
</dbReference>
<evidence type="ECO:0000313" key="5">
    <source>
        <dbReference type="Proteomes" id="UP000070383"/>
    </source>
</evidence>
<name>A0A133KHK2_9FIRM</name>
<gene>
    <name evidence="4" type="ORF">HMPREF3200_00358</name>
</gene>
<dbReference type="STRING" id="33036.HMPREF3200_00358"/>
<dbReference type="Gene3D" id="3.20.20.70">
    <property type="entry name" value="Aldolase class I"/>
    <property type="match status" value="1"/>
</dbReference>
<reference evidence="5" key="1">
    <citation type="submission" date="2016-01" db="EMBL/GenBank/DDBJ databases">
        <authorList>
            <person name="Mitreva M."/>
            <person name="Pepin K.H."/>
            <person name="Mihindukulasuriya K.A."/>
            <person name="Fulton R."/>
            <person name="Fronick C."/>
            <person name="O'Laughlin M."/>
            <person name="Miner T."/>
            <person name="Herter B."/>
            <person name="Rosa B.A."/>
            <person name="Cordes M."/>
            <person name="Tomlinson C."/>
            <person name="Wollam A."/>
            <person name="Palsikar V.B."/>
            <person name="Mardis E.R."/>
            <person name="Wilson R.K."/>
        </authorList>
    </citation>
    <scope>NUCLEOTIDE SEQUENCE [LARGE SCALE GENOMIC DNA]</scope>
    <source>
        <strain evidence="5">MJR8151</strain>
    </source>
</reference>
<proteinExistence type="predicted"/>